<proteinExistence type="predicted"/>
<protein>
    <submittedName>
        <fullName evidence="4">Peptide chain release factor-like protein, putative</fullName>
    </submittedName>
</protein>
<sequence length="373" mass="40847">MTAGATSSKSSLIGSSTVGSVPSPLWMGRRHFGGGKMTGGVRKTSDIAASIALYEGWTLQPGTRDALKKKFPEMHLLVWQYVASLHKMYHSLLTLQERPEASGRMEDFLRAEVKNVLTKSSFSFVRWQQIYQNEVDDTTEVAKILNAIDVTVGERAALAPSSDMTADQVAEMKSMFDEELADSLEKLATRHLQDLQAVIHRRVAAFDVLGSSSRTWIVEVVGKAGGEEASIFASELLEILKNYAKNVHEWNVEAVEEENAAGASIPNACKLRFTGDGVYRHLRHEIGVHKVQRVPVTDADGKMQTSTAVVTMMPVLDPIAVNVRDRHSREVPSVTICSWKQRNRVANGGTTNSCGQGEGITKRAGRSVGEPVV</sequence>
<gene>
    <name evidence="4" type="ORF">BSAL_10955</name>
</gene>
<keyword evidence="5" id="KW-1185">Reference proteome</keyword>
<dbReference type="PANTHER" id="PTHR43804">
    <property type="entry name" value="LD18447P"/>
    <property type="match status" value="1"/>
</dbReference>
<evidence type="ECO:0000313" key="4">
    <source>
        <dbReference type="EMBL" id="CUG87586.1"/>
    </source>
</evidence>
<feature type="domain" description="Peptide chain release factor" evidence="3">
    <location>
        <begin position="163"/>
        <end position="285"/>
    </location>
</feature>
<dbReference type="InterPro" id="IPR005139">
    <property type="entry name" value="PCRF"/>
</dbReference>
<keyword evidence="1" id="KW-0488">Methylation</keyword>
<evidence type="ECO:0000313" key="5">
    <source>
        <dbReference type="Proteomes" id="UP000051952"/>
    </source>
</evidence>
<dbReference type="InterPro" id="IPR050057">
    <property type="entry name" value="Prokaryotic/Mito_RF"/>
</dbReference>
<accession>A0A0S4JC65</accession>
<dbReference type="Gene3D" id="3.30.70.1660">
    <property type="match status" value="1"/>
</dbReference>
<feature type="region of interest" description="Disordered" evidence="2">
    <location>
        <begin position="348"/>
        <end position="373"/>
    </location>
</feature>
<name>A0A0S4JC65_BODSA</name>
<organism evidence="4 5">
    <name type="scientific">Bodo saltans</name>
    <name type="common">Flagellated protozoan</name>
    <dbReference type="NCBI Taxonomy" id="75058"/>
    <lineage>
        <taxon>Eukaryota</taxon>
        <taxon>Discoba</taxon>
        <taxon>Euglenozoa</taxon>
        <taxon>Kinetoplastea</taxon>
        <taxon>Metakinetoplastina</taxon>
        <taxon>Eubodonida</taxon>
        <taxon>Bodonidae</taxon>
        <taxon>Bodo</taxon>
    </lineage>
</organism>
<dbReference type="EMBL" id="CYKH01001546">
    <property type="protein sequence ID" value="CUG87586.1"/>
    <property type="molecule type" value="Genomic_DNA"/>
</dbReference>
<dbReference type="GO" id="GO:0006415">
    <property type="term" value="P:translational termination"/>
    <property type="evidence" value="ECO:0007669"/>
    <property type="project" value="InterPro"/>
</dbReference>
<reference evidence="5" key="1">
    <citation type="submission" date="2015-09" db="EMBL/GenBank/DDBJ databases">
        <authorList>
            <consortium name="Pathogen Informatics"/>
        </authorList>
    </citation>
    <scope>NUCLEOTIDE SEQUENCE [LARGE SCALE GENOMIC DNA]</scope>
    <source>
        <strain evidence="5">Lake Konstanz</strain>
    </source>
</reference>
<dbReference type="PANTHER" id="PTHR43804:SF7">
    <property type="entry name" value="LD18447P"/>
    <property type="match status" value="1"/>
</dbReference>
<dbReference type="OrthoDB" id="2019491at2759"/>
<dbReference type="OMA" id="RTWIVEV"/>
<dbReference type="Proteomes" id="UP000051952">
    <property type="component" value="Unassembled WGS sequence"/>
</dbReference>
<dbReference type="VEuPathDB" id="TriTrypDB:BSAL_10955"/>
<dbReference type="SUPFAM" id="SSF75620">
    <property type="entry name" value="Release factor"/>
    <property type="match status" value="1"/>
</dbReference>
<dbReference type="SMART" id="SM00937">
    <property type="entry name" value="PCRF"/>
    <property type="match status" value="1"/>
</dbReference>
<dbReference type="InterPro" id="IPR045853">
    <property type="entry name" value="Pep_chain_release_fac_I_sf"/>
</dbReference>
<dbReference type="Pfam" id="PF03462">
    <property type="entry name" value="PCRF"/>
    <property type="match status" value="1"/>
</dbReference>
<evidence type="ECO:0000256" key="2">
    <source>
        <dbReference type="SAM" id="MobiDB-lite"/>
    </source>
</evidence>
<evidence type="ECO:0000259" key="3">
    <source>
        <dbReference type="SMART" id="SM00937"/>
    </source>
</evidence>
<dbReference type="AlphaFoldDB" id="A0A0S4JC65"/>
<evidence type="ECO:0000256" key="1">
    <source>
        <dbReference type="ARBA" id="ARBA00022481"/>
    </source>
</evidence>